<reference evidence="1" key="1">
    <citation type="submission" date="2020-03" db="EMBL/GenBank/DDBJ databases">
        <title>The deep terrestrial virosphere.</title>
        <authorList>
            <person name="Holmfeldt K."/>
            <person name="Nilsson E."/>
            <person name="Simone D."/>
            <person name="Lopez-Fernandez M."/>
            <person name="Wu X."/>
            <person name="de Brujin I."/>
            <person name="Lundin D."/>
            <person name="Andersson A."/>
            <person name="Bertilsson S."/>
            <person name="Dopson M."/>
        </authorList>
    </citation>
    <scope>NUCLEOTIDE SEQUENCE</scope>
    <source>
        <strain evidence="1">TM448B03803</strain>
    </source>
</reference>
<evidence type="ECO:0000313" key="1">
    <source>
        <dbReference type="EMBL" id="QJI02918.1"/>
    </source>
</evidence>
<proteinExistence type="predicted"/>
<name>A0A6M3Y0X1_9ZZZZ</name>
<sequence>MPTYSNISYATTTATDSTHGRGLDAGETGIYADNQFYLADGSVYMRPVNDWLTYQILCNNTVILCRDKWQVLANGCLPYSNIGYA</sequence>
<accession>A0A6M3Y0X1</accession>
<gene>
    <name evidence="1" type="ORF">TM448B03803_0009</name>
</gene>
<dbReference type="AlphaFoldDB" id="A0A6M3Y0X1"/>
<organism evidence="1">
    <name type="scientific">viral metagenome</name>
    <dbReference type="NCBI Taxonomy" id="1070528"/>
    <lineage>
        <taxon>unclassified sequences</taxon>
        <taxon>metagenomes</taxon>
        <taxon>organismal metagenomes</taxon>
    </lineage>
</organism>
<dbReference type="EMBL" id="MT145042">
    <property type="protein sequence ID" value="QJI02918.1"/>
    <property type="molecule type" value="Genomic_DNA"/>
</dbReference>
<protein>
    <submittedName>
        <fullName evidence="1">Uncharacterized protein</fullName>
    </submittedName>
</protein>